<accession>A0A931GWK2</accession>
<reference evidence="2" key="1">
    <citation type="submission" date="2020-11" db="EMBL/GenBank/DDBJ databases">
        <title>Bacterial whole genome sequence for Panacibacter sp. DH6.</title>
        <authorList>
            <person name="Le V."/>
            <person name="Ko S."/>
            <person name="Ahn C.-Y."/>
            <person name="Oh H.-M."/>
        </authorList>
    </citation>
    <scope>NUCLEOTIDE SEQUENCE</scope>
    <source>
        <strain evidence="2">DH6</strain>
    </source>
</reference>
<dbReference type="AlphaFoldDB" id="A0A931GWK2"/>
<dbReference type="InterPro" id="IPR016181">
    <property type="entry name" value="Acyl_CoA_acyltransferase"/>
</dbReference>
<keyword evidence="3" id="KW-1185">Reference proteome</keyword>
<evidence type="ECO:0000313" key="2">
    <source>
        <dbReference type="EMBL" id="MBG9376453.1"/>
    </source>
</evidence>
<evidence type="ECO:0000259" key="1">
    <source>
        <dbReference type="Pfam" id="PF04377"/>
    </source>
</evidence>
<dbReference type="InterPro" id="IPR007472">
    <property type="entry name" value="N-end_Aminoacyl_Trfase_C"/>
</dbReference>
<name>A0A931GWK2_9BACT</name>
<dbReference type="Pfam" id="PF04377">
    <property type="entry name" value="ATE_C"/>
    <property type="match status" value="1"/>
</dbReference>
<proteinExistence type="predicted"/>
<protein>
    <submittedName>
        <fullName evidence="2">GNAT family N-acetyltransferase</fullName>
    </submittedName>
</protein>
<organism evidence="2 3">
    <name type="scientific">Panacibacter microcysteis</name>
    <dbReference type="NCBI Taxonomy" id="2793269"/>
    <lineage>
        <taxon>Bacteria</taxon>
        <taxon>Pseudomonadati</taxon>
        <taxon>Bacteroidota</taxon>
        <taxon>Chitinophagia</taxon>
        <taxon>Chitinophagales</taxon>
        <taxon>Chitinophagaceae</taxon>
        <taxon>Panacibacter</taxon>
    </lineage>
</organism>
<comment type="caution">
    <text evidence="2">The sequence shown here is derived from an EMBL/GenBank/DDBJ whole genome shotgun (WGS) entry which is preliminary data.</text>
</comment>
<feature type="domain" description="N-end rule aminoacyl transferase C-terminal" evidence="1">
    <location>
        <begin position="84"/>
        <end position="197"/>
    </location>
</feature>
<dbReference type="EMBL" id="JADWYR010000001">
    <property type="protein sequence ID" value="MBG9376453.1"/>
    <property type="molecule type" value="Genomic_DNA"/>
</dbReference>
<evidence type="ECO:0000313" key="3">
    <source>
        <dbReference type="Proteomes" id="UP000628448"/>
    </source>
</evidence>
<dbReference type="SUPFAM" id="SSF55729">
    <property type="entry name" value="Acyl-CoA N-acyltransferases (Nat)"/>
    <property type="match status" value="1"/>
</dbReference>
<dbReference type="Proteomes" id="UP000628448">
    <property type="component" value="Unassembled WGS sequence"/>
</dbReference>
<sequence>MQTHNHVKFNGPLLDNLLAQGYYRMRQEIFTTDFIFDKDNIYHVYWLRFKLADFRFSTAAKKLLKANQHFSVSFTPFQLTGELTALYQLYFSQVNFDAPPTIQDFLFGENNKNTKRKNLFESIKIELRDNDHLIAAGFFDKGFSTLAGIMNFYDPAYKKHSPGKLLMLLKMQYAIQNNMSYYYPGYIAYGYPKFDYKLFPNASFAEVYDSGKRLWYPYNNTLLQLLSARKAP</sequence>
<gene>
    <name evidence="2" type="ORF">I5907_09430</name>
</gene>
<dbReference type="GO" id="GO:0004057">
    <property type="term" value="F:arginyl-tRNA--protein transferase activity"/>
    <property type="evidence" value="ECO:0007669"/>
    <property type="project" value="InterPro"/>
</dbReference>
<dbReference type="RefSeq" id="WP_196990462.1">
    <property type="nucleotide sequence ID" value="NZ_JADWYR010000001.1"/>
</dbReference>